<keyword evidence="1" id="KW-0449">Lipoprotein</keyword>
<gene>
    <name evidence="1" type="ORF">Bdt_1336</name>
</gene>
<accession>K7Z954</accession>
<dbReference type="NCBIfam" id="TIGR02167">
    <property type="entry name" value="Liste_lipo_26"/>
    <property type="match status" value="3"/>
</dbReference>
<dbReference type="HOGENOM" id="CLU_697673_0_0_7"/>
<evidence type="ECO:0000313" key="2">
    <source>
        <dbReference type="Proteomes" id="UP000010074"/>
    </source>
</evidence>
<dbReference type="Proteomes" id="UP000010074">
    <property type="component" value="Chromosome"/>
</dbReference>
<organism evidence="1 2">
    <name type="scientific">Bdellovibrio bacteriovorus str. Tiberius</name>
    <dbReference type="NCBI Taxonomy" id="1069642"/>
    <lineage>
        <taxon>Bacteria</taxon>
        <taxon>Pseudomonadati</taxon>
        <taxon>Bdellovibrionota</taxon>
        <taxon>Bdellovibrionia</taxon>
        <taxon>Bdellovibrionales</taxon>
        <taxon>Pseudobdellovibrionaceae</taxon>
        <taxon>Bdellovibrio</taxon>
    </lineage>
</organism>
<reference evidence="1 2" key="1">
    <citation type="journal article" date="2012" name="BMC Genomics">
        <title>Genome analysis of a simultaneously predatory and prey-independent, novel Bdellovibrio bacteriovorus from the River Tiber, supports in silico predictions of both ancient and recent lateral gene transfer from diverse bacteria.</title>
        <authorList>
            <person name="Hobley L."/>
            <person name="Lerner T.R."/>
            <person name="Williams L.E."/>
            <person name="Lambert C."/>
            <person name="Till R."/>
            <person name="Milner D.S."/>
            <person name="Basford S.M."/>
            <person name="Capeness M.J."/>
            <person name="Fenton A.K."/>
            <person name="Atterbury R.J."/>
            <person name="Harris M.A."/>
            <person name="Sockett R.E."/>
        </authorList>
    </citation>
    <scope>NUCLEOTIDE SEQUENCE [LARGE SCALE GENOMIC DNA]</scope>
    <source>
        <strain evidence="1 2">Tiberius</strain>
    </source>
</reference>
<protein>
    <submittedName>
        <fullName evidence="1">Putative membrane associated lipoprotein</fullName>
    </submittedName>
</protein>
<dbReference type="PATRIC" id="fig|1069642.3.peg.1318"/>
<dbReference type="KEGG" id="bbat:Bdt_1336"/>
<sequence length="395" mass="43001">MPYGSVATSFVYTVTYNDATTVDLKDTDITLGGPDTAGCTIAVTNGTTMTPTVTINDCAGDGLLNISIAADTAEDADGLLAPAYGPSANTSIQNSFIFTVDTTKGNGTDTFELPLTGWAGHDFTVYWGDGDWQDIESATWNPGMGAIIHSYPGPDVYEIKIKGAMPYFRFGGGGDRLKILDVKQWGTNQWGTAQMMFAGCENLQVSAIDRPDLSNVTDMRGMFMGAKAFNSPVDHWITSNVQDMSNIFMGAEAFNQPVGGWDTANATTMASMFSDAKAFNQDISEWDTFKVTDMSFMFMGALVFDQPLVRNGNYWNTSKVTDMSSMFQNADAFNHDISNWIFATPGLLSMEQMFFSADSFVQDISGWVLPMGVDPTLFDHQSNPAWDASKKPTFP</sequence>
<proteinExistence type="predicted"/>
<name>K7Z954_BDEBC</name>
<dbReference type="EMBL" id="CP002930">
    <property type="protein sequence ID" value="AFY01034.1"/>
    <property type="molecule type" value="Genomic_DNA"/>
</dbReference>
<evidence type="ECO:0000313" key="1">
    <source>
        <dbReference type="EMBL" id="AFY01034.1"/>
    </source>
</evidence>
<dbReference type="AlphaFoldDB" id="K7Z954"/>
<dbReference type="InterPro" id="IPR011889">
    <property type="entry name" value="Liste_lipo_26"/>
</dbReference>
<dbReference type="STRING" id="1069642.Bdt_1336"/>
<dbReference type="InterPro" id="IPR005046">
    <property type="entry name" value="DUF285"/>
</dbReference>
<dbReference type="Pfam" id="PF03382">
    <property type="entry name" value="DUF285"/>
    <property type="match status" value="1"/>
</dbReference>